<feature type="domain" description="Ubiquitin carboxyl-terminal hydrolase 7 ICP0-binding" evidence="8">
    <location>
        <begin position="4"/>
        <end position="57"/>
    </location>
</feature>
<evidence type="ECO:0000256" key="5">
    <source>
        <dbReference type="ARBA" id="ARBA00022786"/>
    </source>
</evidence>
<accession>A0A9R1XW72</accession>
<dbReference type="AlphaFoldDB" id="A0A9R1XW72"/>
<keyword evidence="4" id="KW-0645">Protease</keyword>
<evidence type="ECO:0000313" key="11">
    <source>
        <dbReference type="Proteomes" id="UP000235145"/>
    </source>
</evidence>
<evidence type="ECO:0000256" key="7">
    <source>
        <dbReference type="ARBA" id="ARBA00022807"/>
    </source>
</evidence>
<evidence type="ECO:0000256" key="4">
    <source>
        <dbReference type="ARBA" id="ARBA00022670"/>
    </source>
</evidence>
<feature type="domain" description="Ubiquitin carboxyl-terminal hydrolase C-terminal" evidence="9">
    <location>
        <begin position="67"/>
        <end position="123"/>
    </location>
</feature>
<reference evidence="10 11" key="1">
    <citation type="journal article" date="2017" name="Nat. Commun.">
        <title>Genome assembly with in vitro proximity ligation data and whole-genome triplication in lettuce.</title>
        <authorList>
            <person name="Reyes-Chin-Wo S."/>
            <person name="Wang Z."/>
            <person name="Yang X."/>
            <person name="Kozik A."/>
            <person name="Arikit S."/>
            <person name="Song C."/>
            <person name="Xia L."/>
            <person name="Froenicke L."/>
            <person name="Lavelle D.O."/>
            <person name="Truco M.J."/>
            <person name="Xia R."/>
            <person name="Zhu S."/>
            <person name="Xu C."/>
            <person name="Xu H."/>
            <person name="Xu X."/>
            <person name="Cox K."/>
            <person name="Korf I."/>
            <person name="Meyers B.C."/>
            <person name="Michelmore R.W."/>
        </authorList>
    </citation>
    <scope>NUCLEOTIDE SEQUENCE [LARGE SCALE GENOMIC DNA]</scope>
    <source>
        <strain evidence="11">cv. Salinas</strain>
        <tissue evidence="10">Seedlings</tissue>
    </source>
</reference>
<keyword evidence="6" id="KW-0378">Hydrolase</keyword>
<sequence>MNRSKLHTYDDVADRVAERLDVADPSKIRFTRHNYYLKKPESNPIQYRFEGHLPDMLRHYIQDYGIMYYEVLNTSLPELQHMKTLRVAFYDATITKEEPAIHNISLPKQSTVGDVLTEIKKTVIVTFDFD</sequence>
<dbReference type="EMBL" id="NBSK02000002">
    <property type="protein sequence ID" value="KAJ0223969.1"/>
    <property type="molecule type" value="Genomic_DNA"/>
</dbReference>
<dbReference type="InterPro" id="IPR029346">
    <property type="entry name" value="USP_C"/>
</dbReference>
<organism evidence="10 11">
    <name type="scientific">Lactuca sativa</name>
    <name type="common">Garden lettuce</name>
    <dbReference type="NCBI Taxonomy" id="4236"/>
    <lineage>
        <taxon>Eukaryota</taxon>
        <taxon>Viridiplantae</taxon>
        <taxon>Streptophyta</taxon>
        <taxon>Embryophyta</taxon>
        <taxon>Tracheophyta</taxon>
        <taxon>Spermatophyta</taxon>
        <taxon>Magnoliopsida</taxon>
        <taxon>eudicotyledons</taxon>
        <taxon>Gunneridae</taxon>
        <taxon>Pentapetalae</taxon>
        <taxon>asterids</taxon>
        <taxon>campanulids</taxon>
        <taxon>Asterales</taxon>
        <taxon>Asteraceae</taxon>
        <taxon>Cichorioideae</taxon>
        <taxon>Cichorieae</taxon>
        <taxon>Lactucinae</taxon>
        <taxon>Lactuca</taxon>
    </lineage>
</organism>
<dbReference type="InterPro" id="IPR024729">
    <property type="entry name" value="USP7_ICP0-binding_dom"/>
</dbReference>
<comment type="similarity">
    <text evidence="2">Belongs to the peptidase C19 family.</text>
</comment>
<evidence type="ECO:0000256" key="6">
    <source>
        <dbReference type="ARBA" id="ARBA00022801"/>
    </source>
</evidence>
<protein>
    <recommendedName>
        <fullName evidence="3">ubiquitinyl hydrolase 1</fullName>
        <ecNumber evidence="3">3.4.19.12</ecNumber>
    </recommendedName>
</protein>
<dbReference type="Proteomes" id="UP000235145">
    <property type="component" value="Unassembled WGS sequence"/>
</dbReference>
<evidence type="ECO:0000259" key="9">
    <source>
        <dbReference type="Pfam" id="PF14533"/>
    </source>
</evidence>
<proteinExistence type="inferred from homology"/>
<gene>
    <name evidence="10" type="ORF">LSAT_V11C200084410</name>
</gene>
<evidence type="ECO:0000256" key="3">
    <source>
        <dbReference type="ARBA" id="ARBA00012759"/>
    </source>
</evidence>
<evidence type="ECO:0000313" key="10">
    <source>
        <dbReference type="EMBL" id="KAJ0223969.1"/>
    </source>
</evidence>
<dbReference type="EC" id="3.4.19.12" evidence="3"/>
<evidence type="ECO:0000256" key="2">
    <source>
        <dbReference type="ARBA" id="ARBA00009085"/>
    </source>
</evidence>
<comment type="caution">
    <text evidence="10">The sequence shown here is derived from an EMBL/GenBank/DDBJ whole genome shotgun (WGS) entry which is preliminary data.</text>
</comment>
<name>A0A9R1XW72_LACSA</name>
<evidence type="ECO:0000259" key="8">
    <source>
        <dbReference type="Pfam" id="PF12436"/>
    </source>
</evidence>
<keyword evidence="7" id="KW-0788">Thiol protease</keyword>
<evidence type="ECO:0000256" key="1">
    <source>
        <dbReference type="ARBA" id="ARBA00000707"/>
    </source>
</evidence>
<dbReference type="GO" id="GO:0006508">
    <property type="term" value="P:proteolysis"/>
    <property type="evidence" value="ECO:0007669"/>
    <property type="project" value="UniProtKB-KW"/>
</dbReference>
<dbReference type="GO" id="GO:0004843">
    <property type="term" value="F:cysteine-type deubiquitinase activity"/>
    <property type="evidence" value="ECO:0007669"/>
    <property type="project" value="UniProtKB-EC"/>
</dbReference>
<comment type="catalytic activity">
    <reaction evidence="1">
        <text>Thiol-dependent hydrolysis of ester, thioester, amide, peptide and isopeptide bonds formed by the C-terminal Gly of ubiquitin (a 76-residue protein attached to proteins as an intracellular targeting signal).</text>
        <dbReference type="EC" id="3.4.19.12"/>
    </reaction>
</comment>
<dbReference type="Pfam" id="PF14533">
    <property type="entry name" value="USP7_C2"/>
    <property type="match status" value="1"/>
</dbReference>
<keyword evidence="5" id="KW-0833">Ubl conjugation pathway</keyword>
<keyword evidence="11" id="KW-1185">Reference proteome</keyword>
<dbReference type="Gene3D" id="3.10.20.90">
    <property type="entry name" value="Phosphatidylinositol 3-kinase Catalytic Subunit, Chain A, domain 1"/>
    <property type="match status" value="1"/>
</dbReference>
<dbReference type="Pfam" id="PF12436">
    <property type="entry name" value="USP7_ICP0_bdg"/>
    <property type="match status" value="1"/>
</dbReference>